<evidence type="ECO:0000313" key="6">
    <source>
        <dbReference type="Proteomes" id="UP001527925"/>
    </source>
</evidence>
<keyword evidence="3" id="KW-0175">Coiled coil</keyword>
<evidence type="ECO:0000313" key="5">
    <source>
        <dbReference type="EMBL" id="KAL2916291.1"/>
    </source>
</evidence>
<evidence type="ECO:0000256" key="3">
    <source>
        <dbReference type="SAM" id="Coils"/>
    </source>
</evidence>
<keyword evidence="6" id="KW-1185">Reference proteome</keyword>
<comment type="caution">
    <text evidence="5">The sequence shown here is derived from an EMBL/GenBank/DDBJ whole genome shotgun (WGS) entry which is preliminary data.</text>
</comment>
<organism evidence="5 6">
    <name type="scientific">Polyrhizophydium stewartii</name>
    <dbReference type="NCBI Taxonomy" id="2732419"/>
    <lineage>
        <taxon>Eukaryota</taxon>
        <taxon>Fungi</taxon>
        <taxon>Fungi incertae sedis</taxon>
        <taxon>Chytridiomycota</taxon>
        <taxon>Chytridiomycota incertae sedis</taxon>
        <taxon>Chytridiomycetes</taxon>
        <taxon>Rhizophydiales</taxon>
        <taxon>Rhizophydiales incertae sedis</taxon>
        <taxon>Polyrhizophydium</taxon>
    </lineage>
</organism>
<evidence type="ECO:0008006" key="7">
    <source>
        <dbReference type="Google" id="ProtNLM"/>
    </source>
</evidence>
<feature type="coiled-coil region" evidence="3">
    <location>
        <begin position="66"/>
        <end position="147"/>
    </location>
</feature>
<evidence type="ECO:0000256" key="4">
    <source>
        <dbReference type="SAM" id="MobiDB-lite"/>
    </source>
</evidence>
<name>A0ABR4NA09_9FUNG</name>
<comment type="subcellular location">
    <subcellularLocation>
        <location evidence="1">Nucleus</location>
    </subcellularLocation>
</comment>
<accession>A0ABR4NA09</accession>
<proteinExistence type="predicted"/>
<feature type="compositionally biased region" description="Low complexity" evidence="4">
    <location>
        <begin position="227"/>
        <end position="237"/>
    </location>
</feature>
<feature type="compositionally biased region" description="Basic and acidic residues" evidence="4">
    <location>
        <begin position="238"/>
        <end position="248"/>
    </location>
</feature>
<dbReference type="InterPro" id="IPR008501">
    <property type="entry name" value="THOC7/Mft1"/>
</dbReference>
<evidence type="ECO:0000256" key="1">
    <source>
        <dbReference type="ARBA" id="ARBA00004123"/>
    </source>
</evidence>
<sequence length="248" mass="27647">MQTIPDEVFHTRILFDSKLRRAAYKRFVALVSTSASPQPVRQEALEAFLLELDTLHNFMNRQLMIHETADREAQHFDAERARIEEQIAEARSDIERLKAELAQAQIRKQQKIEYDAVAREILKLPSRDESERAIAETLAEITQVDKERESILESKAMRIKQLTSVVASIHELQSSAKAADVGGEDESEERIERERRPAVDTSDAGGIAENADAADAGETGDGDRTADMTAADATAAEADNRDTAPMEE</sequence>
<keyword evidence="2" id="KW-0539">Nucleus</keyword>
<dbReference type="EMBL" id="JADGIZ020000017">
    <property type="protein sequence ID" value="KAL2916291.1"/>
    <property type="molecule type" value="Genomic_DNA"/>
</dbReference>
<dbReference type="Pfam" id="PF05615">
    <property type="entry name" value="THOC7"/>
    <property type="match status" value="1"/>
</dbReference>
<protein>
    <recommendedName>
        <fullName evidence="7">THO complex subunit 7</fullName>
    </recommendedName>
</protein>
<feature type="region of interest" description="Disordered" evidence="4">
    <location>
        <begin position="174"/>
        <end position="248"/>
    </location>
</feature>
<feature type="compositionally biased region" description="Low complexity" evidence="4">
    <location>
        <begin position="203"/>
        <end position="217"/>
    </location>
</feature>
<dbReference type="Proteomes" id="UP001527925">
    <property type="component" value="Unassembled WGS sequence"/>
</dbReference>
<gene>
    <name evidence="5" type="ORF">HK105_204047</name>
</gene>
<reference evidence="5 6" key="1">
    <citation type="submission" date="2023-09" db="EMBL/GenBank/DDBJ databases">
        <title>Pangenome analysis of Batrachochytrium dendrobatidis and related Chytrids.</title>
        <authorList>
            <person name="Yacoub M.N."/>
            <person name="Stajich J.E."/>
            <person name="James T.Y."/>
        </authorList>
    </citation>
    <scope>NUCLEOTIDE SEQUENCE [LARGE SCALE GENOMIC DNA]</scope>
    <source>
        <strain evidence="5 6">JEL0888</strain>
    </source>
</reference>
<evidence type="ECO:0000256" key="2">
    <source>
        <dbReference type="ARBA" id="ARBA00023242"/>
    </source>
</evidence>